<dbReference type="EMBL" id="GGEC01065919">
    <property type="protein sequence ID" value="MBX46403.1"/>
    <property type="molecule type" value="Transcribed_RNA"/>
</dbReference>
<protein>
    <submittedName>
        <fullName evidence="1">Uncharacterized protein</fullName>
    </submittedName>
</protein>
<organism evidence="1">
    <name type="scientific">Rhizophora mucronata</name>
    <name type="common">Asiatic mangrove</name>
    <dbReference type="NCBI Taxonomy" id="61149"/>
    <lineage>
        <taxon>Eukaryota</taxon>
        <taxon>Viridiplantae</taxon>
        <taxon>Streptophyta</taxon>
        <taxon>Embryophyta</taxon>
        <taxon>Tracheophyta</taxon>
        <taxon>Spermatophyta</taxon>
        <taxon>Magnoliopsida</taxon>
        <taxon>eudicotyledons</taxon>
        <taxon>Gunneridae</taxon>
        <taxon>Pentapetalae</taxon>
        <taxon>rosids</taxon>
        <taxon>fabids</taxon>
        <taxon>Malpighiales</taxon>
        <taxon>Rhizophoraceae</taxon>
        <taxon>Rhizophora</taxon>
    </lineage>
</organism>
<accession>A0A2P2NVD5</accession>
<name>A0A2P2NVD5_RHIMU</name>
<sequence length="14" mass="1710">MKSYLTSNTPYNKY</sequence>
<reference evidence="1" key="1">
    <citation type="submission" date="2018-02" db="EMBL/GenBank/DDBJ databases">
        <title>Rhizophora mucronata_Transcriptome.</title>
        <authorList>
            <person name="Meera S.P."/>
            <person name="Sreeshan A."/>
            <person name="Augustine A."/>
        </authorList>
    </citation>
    <scope>NUCLEOTIDE SEQUENCE</scope>
    <source>
        <tissue evidence="1">Leaf</tissue>
    </source>
</reference>
<proteinExistence type="predicted"/>
<evidence type="ECO:0000313" key="1">
    <source>
        <dbReference type="EMBL" id="MBX46403.1"/>
    </source>
</evidence>